<dbReference type="SUPFAM" id="SSF56112">
    <property type="entry name" value="Protein kinase-like (PK-like)"/>
    <property type="match status" value="1"/>
</dbReference>
<accession>A0ABN3P9E2</accession>
<dbReference type="Gene3D" id="1.10.510.10">
    <property type="entry name" value="Transferase(Phosphotransferase) domain 1"/>
    <property type="match status" value="1"/>
</dbReference>
<organism evidence="1 2">
    <name type="scientific">Actinomadura fulvescens</name>
    <dbReference type="NCBI Taxonomy" id="46160"/>
    <lineage>
        <taxon>Bacteria</taxon>
        <taxon>Bacillati</taxon>
        <taxon>Actinomycetota</taxon>
        <taxon>Actinomycetes</taxon>
        <taxon>Streptosporangiales</taxon>
        <taxon>Thermomonosporaceae</taxon>
        <taxon>Actinomadura</taxon>
    </lineage>
</organism>
<gene>
    <name evidence="1" type="ORF">GCM10010411_03440</name>
</gene>
<name>A0ABN3P9E2_9ACTN</name>
<dbReference type="EMBL" id="BAAATD010000001">
    <property type="protein sequence ID" value="GAA2574754.1"/>
    <property type="molecule type" value="Genomic_DNA"/>
</dbReference>
<protein>
    <submittedName>
        <fullName evidence="1">Aminoglycoside phosphotransferase family protein</fullName>
    </submittedName>
</protein>
<dbReference type="InterPro" id="IPR006748">
    <property type="entry name" value="NH2Glyco/OHUrea_AB-resist_kin"/>
</dbReference>
<dbReference type="InterPro" id="IPR011009">
    <property type="entry name" value="Kinase-like_dom_sf"/>
</dbReference>
<dbReference type="RefSeq" id="WP_344536986.1">
    <property type="nucleotide sequence ID" value="NZ_BAAATD010000001.1"/>
</dbReference>
<reference evidence="1 2" key="1">
    <citation type="journal article" date="2019" name="Int. J. Syst. Evol. Microbiol.">
        <title>The Global Catalogue of Microorganisms (GCM) 10K type strain sequencing project: providing services to taxonomists for standard genome sequencing and annotation.</title>
        <authorList>
            <consortium name="The Broad Institute Genomics Platform"/>
            <consortium name="The Broad Institute Genome Sequencing Center for Infectious Disease"/>
            <person name="Wu L."/>
            <person name="Ma J."/>
        </authorList>
    </citation>
    <scope>NUCLEOTIDE SEQUENCE [LARGE SCALE GENOMIC DNA]</scope>
    <source>
        <strain evidence="1 2">JCM 6833</strain>
    </source>
</reference>
<evidence type="ECO:0000313" key="1">
    <source>
        <dbReference type="EMBL" id="GAA2574754.1"/>
    </source>
</evidence>
<sequence length="300" mass="33143">MIRVPAELAMIQSECNGETGRAWVASLPQVAADLLEDWSLTITGPSMHGAASLVLPVRTSDGTPAVLKLGIVDDETESEPAALRLWNGDGAVRLLRSDPGAMLLERLSTRSLISLPDDTEALRILTELLARLVALPAPEGVRRLGDIARAMLDEVPAALRVLQDDEERRIVQTCATVVSDLVHEPGDRLLHWDLHYGNVLAAEREPWLAIDPKPLAGDPGFDLLPALHNRWDEVLATNDTGRAVRRRFDLMTEILGLDRQRAAGWTYARVLQNVLWDVEDDEPEMDDVQRAVAEALRPYL</sequence>
<dbReference type="Proteomes" id="UP001501509">
    <property type="component" value="Unassembled WGS sequence"/>
</dbReference>
<keyword evidence="2" id="KW-1185">Reference proteome</keyword>
<proteinExistence type="predicted"/>
<dbReference type="Pfam" id="PF04655">
    <property type="entry name" value="APH_6_hur"/>
    <property type="match status" value="1"/>
</dbReference>
<evidence type="ECO:0000313" key="2">
    <source>
        <dbReference type="Proteomes" id="UP001501509"/>
    </source>
</evidence>
<comment type="caution">
    <text evidence="1">The sequence shown here is derived from an EMBL/GenBank/DDBJ whole genome shotgun (WGS) entry which is preliminary data.</text>
</comment>